<sequence length="72" mass="8220">MVVLILCLRGEARTVLKGIQNLEDLDFVALKTKLENCATERHNPHRHITRNLLVVFAWVINKHSSIVDCTLV</sequence>
<dbReference type="EMBL" id="KQ978338">
    <property type="protein sequence ID" value="KYM95035.1"/>
    <property type="molecule type" value="Genomic_DNA"/>
</dbReference>
<proteinExistence type="predicted"/>
<reference evidence="1 2" key="1">
    <citation type="submission" date="2016-03" db="EMBL/GenBank/DDBJ databases">
        <title>Cyphomyrmex costatus WGS genome.</title>
        <authorList>
            <person name="Nygaard S."/>
            <person name="Hu H."/>
            <person name="Boomsma J."/>
            <person name="Zhang G."/>
        </authorList>
    </citation>
    <scope>NUCLEOTIDE SEQUENCE [LARGE SCALE GENOMIC DNA]</scope>
    <source>
        <strain evidence="1">MS0001</strain>
        <tissue evidence="1">Whole body</tissue>
    </source>
</reference>
<dbReference type="Proteomes" id="UP000078542">
    <property type="component" value="Unassembled WGS sequence"/>
</dbReference>
<gene>
    <name evidence="1" type="ORF">ALC62_14335</name>
</gene>
<protein>
    <submittedName>
        <fullName evidence="1">Uncharacterized protein</fullName>
    </submittedName>
</protein>
<name>A0A151I8R8_9HYME</name>
<dbReference type="AlphaFoldDB" id="A0A151I8R8"/>
<evidence type="ECO:0000313" key="2">
    <source>
        <dbReference type="Proteomes" id="UP000078542"/>
    </source>
</evidence>
<organism evidence="1 2">
    <name type="scientific">Cyphomyrmex costatus</name>
    <dbReference type="NCBI Taxonomy" id="456900"/>
    <lineage>
        <taxon>Eukaryota</taxon>
        <taxon>Metazoa</taxon>
        <taxon>Ecdysozoa</taxon>
        <taxon>Arthropoda</taxon>
        <taxon>Hexapoda</taxon>
        <taxon>Insecta</taxon>
        <taxon>Pterygota</taxon>
        <taxon>Neoptera</taxon>
        <taxon>Endopterygota</taxon>
        <taxon>Hymenoptera</taxon>
        <taxon>Apocrita</taxon>
        <taxon>Aculeata</taxon>
        <taxon>Formicoidea</taxon>
        <taxon>Formicidae</taxon>
        <taxon>Myrmicinae</taxon>
        <taxon>Cyphomyrmex</taxon>
    </lineage>
</organism>
<evidence type="ECO:0000313" key="1">
    <source>
        <dbReference type="EMBL" id="KYM95035.1"/>
    </source>
</evidence>
<keyword evidence="2" id="KW-1185">Reference proteome</keyword>
<accession>A0A151I8R8</accession>